<evidence type="ECO:0000313" key="2">
    <source>
        <dbReference type="Proteomes" id="UP001163603"/>
    </source>
</evidence>
<keyword evidence="2" id="KW-1185">Reference proteome</keyword>
<dbReference type="Proteomes" id="UP001163603">
    <property type="component" value="Chromosome 4"/>
</dbReference>
<proteinExistence type="predicted"/>
<name>A0ACC0YVW3_9ROSI</name>
<comment type="caution">
    <text evidence="1">The sequence shown here is derived from an EMBL/GenBank/DDBJ whole genome shotgun (WGS) entry which is preliminary data.</text>
</comment>
<gene>
    <name evidence="1" type="ORF">Pint_17976</name>
</gene>
<accession>A0ACC0YVW3</accession>
<reference evidence="2" key="1">
    <citation type="journal article" date="2023" name="G3 (Bethesda)">
        <title>Genome assembly and association tests identify interacting loci associated with vigor, precocity, and sex in interspecific pistachio rootstocks.</title>
        <authorList>
            <person name="Palmer W."/>
            <person name="Jacygrad E."/>
            <person name="Sagayaradj S."/>
            <person name="Cavanaugh K."/>
            <person name="Han R."/>
            <person name="Bertier L."/>
            <person name="Beede B."/>
            <person name="Kafkas S."/>
            <person name="Golino D."/>
            <person name="Preece J."/>
            <person name="Michelmore R."/>
        </authorList>
    </citation>
    <scope>NUCLEOTIDE SEQUENCE [LARGE SCALE GENOMIC DNA]</scope>
</reference>
<dbReference type="EMBL" id="CM047739">
    <property type="protein sequence ID" value="KAJ0041967.1"/>
    <property type="molecule type" value="Genomic_DNA"/>
</dbReference>
<evidence type="ECO:0000313" key="1">
    <source>
        <dbReference type="EMBL" id="KAJ0041967.1"/>
    </source>
</evidence>
<sequence length="107" mass="12012">MEDTCNENLGIIGFARVLIQGDAARKLPDMVRVRVPTEENIELKAMSVRVDFQWKPSQCGECKVFGHFDENCLIQVKKGARSNEKGSRKGLEGEIDGFKVLTRKDKG</sequence>
<protein>
    <submittedName>
        <fullName evidence="1">Uncharacterized protein</fullName>
    </submittedName>
</protein>
<organism evidence="1 2">
    <name type="scientific">Pistacia integerrima</name>
    <dbReference type="NCBI Taxonomy" id="434235"/>
    <lineage>
        <taxon>Eukaryota</taxon>
        <taxon>Viridiplantae</taxon>
        <taxon>Streptophyta</taxon>
        <taxon>Embryophyta</taxon>
        <taxon>Tracheophyta</taxon>
        <taxon>Spermatophyta</taxon>
        <taxon>Magnoliopsida</taxon>
        <taxon>eudicotyledons</taxon>
        <taxon>Gunneridae</taxon>
        <taxon>Pentapetalae</taxon>
        <taxon>rosids</taxon>
        <taxon>malvids</taxon>
        <taxon>Sapindales</taxon>
        <taxon>Anacardiaceae</taxon>
        <taxon>Pistacia</taxon>
    </lineage>
</organism>